<reference evidence="1 2" key="1">
    <citation type="submission" date="2007-06" db="EMBL/GenBank/DDBJ databases">
        <authorList>
            <person name="Shimkets L."/>
            <person name="Ferriera S."/>
            <person name="Johnson J."/>
            <person name="Kravitz S."/>
            <person name="Beeson K."/>
            <person name="Sutton G."/>
            <person name="Rogers Y.-H."/>
            <person name="Friedman R."/>
            <person name="Frazier M."/>
            <person name="Venter J.C."/>
        </authorList>
    </citation>
    <scope>NUCLEOTIDE SEQUENCE [LARGE SCALE GENOMIC DNA]</scope>
    <source>
        <strain evidence="1 2">SIR-1</strain>
    </source>
</reference>
<protein>
    <submittedName>
        <fullName evidence="1">Uncharacterized protein</fullName>
    </submittedName>
</protein>
<sequence length="362" mass="40080">MQLDFHYAVTYIVARCAGFDPGAAKIIAHSAQYVDDATNSGTVHFDNGAMYERTSSAHKTFDYRNFKELANHKVWIPFHFLPGNGGSPPGEDPDGSFIEKLVCRPATDNHVADDMIRSAIADRHKAYGLHRFGITMHVYVDTWAHQGFAGVNHPINSVREFTTGDIQNADLRSRLDRFKDRLARFTGGAAPPLGHGEALSAPDKPWLVWSYVNGLGQLVERDNPRDFATAAHRMCMAMQRYLAGDAEAAVTGLTPEDAKQIANMLEILTGDQEERTRAWGEALANGMFSCGAEALPAYIAKGAGSWKHLALGTEAEHDRGNEVFPYRPEFLRSDWKLFHDGLQAHRFDILHDVLPPYGICAA</sequence>
<dbReference type="eggNOG" id="ENOG502Z8IF">
    <property type="taxonomic scope" value="Bacteria"/>
</dbReference>
<dbReference type="Proteomes" id="UP000005801">
    <property type="component" value="Unassembled WGS sequence"/>
</dbReference>
<proteinExistence type="predicted"/>
<dbReference type="EMBL" id="ABCS01000003">
    <property type="protein sequence ID" value="EDM81470.1"/>
    <property type="molecule type" value="Genomic_DNA"/>
</dbReference>
<accession>A6FY91</accession>
<dbReference type="OrthoDB" id="569000at2"/>
<dbReference type="AlphaFoldDB" id="A6FY91"/>
<name>A6FY91_9BACT</name>
<dbReference type="Pfam" id="PF20551">
    <property type="entry name" value="DUF6765"/>
    <property type="match status" value="1"/>
</dbReference>
<gene>
    <name evidence="1" type="ORF">PPSIR1_39805</name>
</gene>
<comment type="caution">
    <text evidence="1">The sequence shown here is derived from an EMBL/GenBank/DDBJ whole genome shotgun (WGS) entry which is preliminary data.</text>
</comment>
<evidence type="ECO:0000313" key="1">
    <source>
        <dbReference type="EMBL" id="EDM81470.1"/>
    </source>
</evidence>
<keyword evidence="2" id="KW-1185">Reference proteome</keyword>
<organism evidence="1 2">
    <name type="scientific">Plesiocystis pacifica SIR-1</name>
    <dbReference type="NCBI Taxonomy" id="391625"/>
    <lineage>
        <taxon>Bacteria</taxon>
        <taxon>Pseudomonadati</taxon>
        <taxon>Myxococcota</taxon>
        <taxon>Polyangia</taxon>
        <taxon>Nannocystales</taxon>
        <taxon>Nannocystaceae</taxon>
        <taxon>Plesiocystis</taxon>
    </lineage>
</organism>
<dbReference type="STRING" id="391625.PPSIR1_39805"/>
<evidence type="ECO:0000313" key="2">
    <source>
        <dbReference type="Proteomes" id="UP000005801"/>
    </source>
</evidence>
<dbReference type="InterPro" id="IPR046653">
    <property type="entry name" value="DUF6765"/>
</dbReference>
<dbReference type="RefSeq" id="WP_006969440.1">
    <property type="nucleotide sequence ID" value="NZ_ABCS01000003.1"/>
</dbReference>